<evidence type="ECO:0000313" key="6">
    <source>
        <dbReference type="EMBL" id="MXN65354.1"/>
    </source>
</evidence>
<sequence>MIDAAIMAGHVGGGVSAMEMAQIRYVLAAARHLNFTRAAGDCNVSQPALTKAVKSLEVELGAPLFHREGKRISISEFGRSMLPHLQKIAEEAETTRALADSYRLLDQVPVRLGVLSTIGPVRLSRFLSQFQGNFPGVEVAVTEGSVADLEAKLDDGLLDAAVMNPLEGLRAGYNGHRLYSERYVVVFPPDHRLGSLNAVTLKDLSGEPYVDRLSCEMREMVMETCAGLGVELYARFRSEREDWVQSMVLARIGFAFMPEYSVTIPELQQRPLIEPVVERDITLVTVPGRPFPPAVAAFVRAARAFQWPG</sequence>
<dbReference type="Pfam" id="PF03466">
    <property type="entry name" value="LysR_substrate"/>
    <property type="match status" value="1"/>
</dbReference>
<dbReference type="PROSITE" id="PS50931">
    <property type="entry name" value="HTH_LYSR"/>
    <property type="match status" value="1"/>
</dbReference>
<evidence type="ECO:0000256" key="3">
    <source>
        <dbReference type="ARBA" id="ARBA00023125"/>
    </source>
</evidence>
<dbReference type="PANTHER" id="PTHR30346">
    <property type="entry name" value="TRANSCRIPTIONAL DUAL REGULATOR HCAR-RELATED"/>
    <property type="match status" value="1"/>
</dbReference>
<dbReference type="EMBL" id="WUMV01000003">
    <property type="protein sequence ID" value="MXN65354.1"/>
    <property type="molecule type" value="Genomic_DNA"/>
</dbReference>
<name>A0A7X3S832_9HYPH</name>
<dbReference type="Gene3D" id="1.10.10.10">
    <property type="entry name" value="Winged helix-like DNA-binding domain superfamily/Winged helix DNA-binding domain"/>
    <property type="match status" value="1"/>
</dbReference>
<comment type="caution">
    <text evidence="6">The sequence shown here is derived from an EMBL/GenBank/DDBJ whole genome shotgun (WGS) entry which is preliminary data.</text>
</comment>
<dbReference type="PRINTS" id="PR00039">
    <property type="entry name" value="HTHLYSR"/>
</dbReference>
<dbReference type="InterPro" id="IPR036388">
    <property type="entry name" value="WH-like_DNA-bd_sf"/>
</dbReference>
<dbReference type="InterPro" id="IPR036390">
    <property type="entry name" value="WH_DNA-bd_sf"/>
</dbReference>
<dbReference type="InterPro" id="IPR005119">
    <property type="entry name" value="LysR_subst-bd"/>
</dbReference>
<dbReference type="FunFam" id="1.10.10.10:FF:000001">
    <property type="entry name" value="LysR family transcriptional regulator"/>
    <property type="match status" value="1"/>
</dbReference>
<dbReference type="AlphaFoldDB" id="A0A7X3S832"/>
<comment type="similarity">
    <text evidence="1">Belongs to the LysR transcriptional regulatory family.</text>
</comment>
<dbReference type="GO" id="GO:0003677">
    <property type="term" value="F:DNA binding"/>
    <property type="evidence" value="ECO:0007669"/>
    <property type="project" value="UniProtKB-KW"/>
</dbReference>
<reference evidence="6 7" key="1">
    <citation type="submission" date="2019-12" db="EMBL/GenBank/DDBJ databases">
        <authorList>
            <person name="Li M."/>
        </authorList>
    </citation>
    <scope>NUCLEOTIDE SEQUENCE [LARGE SCALE GENOMIC DNA]</scope>
    <source>
        <strain evidence="6 7">GBMRC 2046</strain>
    </source>
</reference>
<feature type="domain" description="HTH lysR-type" evidence="5">
    <location>
        <begin position="18"/>
        <end position="75"/>
    </location>
</feature>
<dbReference type="Proteomes" id="UP000433101">
    <property type="component" value="Unassembled WGS sequence"/>
</dbReference>
<protein>
    <submittedName>
        <fullName evidence="6">LysR family transcriptional regulator</fullName>
    </submittedName>
</protein>
<gene>
    <name evidence="6" type="ORF">GR183_10620</name>
</gene>
<organism evidence="6 7">
    <name type="scientific">Stappia sediminis</name>
    <dbReference type="NCBI Taxonomy" id="2692190"/>
    <lineage>
        <taxon>Bacteria</taxon>
        <taxon>Pseudomonadati</taxon>
        <taxon>Pseudomonadota</taxon>
        <taxon>Alphaproteobacteria</taxon>
        <taxon>Hyphomicrobiales</taxon>
        <taxon>Stappiaceae</taxon>
        <taxon>Stappia</taxon>
    </lineage>
</organism>
<keyword evidence="4" id="KW-0804">Transcription</keyword>
<dbReference type="GO" id="GO:0032993">
    <property type="term" value="C:protein-DNA complex"/>
    <property type="evidence" value="ECO:0007669"/>
    <property type="project" value="TreeGrafter"/>
</dbReference>
<dbReference type="Gene3D" id="3.40.190.10">
    <property type="entry name" value="Periplasmic binding protein-like II"/>
    <property type="match status" value="2"/>
</dbReference>
<keyword evidence="2" id="KW-0805">Transcription regulation</keyword>
<evidence type="ECO:0000256" key="4">
    <source>
        <dbReference type="ARBA" id="ARBA00023163"/>
    </source>
</evidence>
<dbReference type="CDD" id="cd05466">
    <property type="entry name" value="PBP2_LTTR_substrate"/>
    <property type="match status" value="1"/>
</dbReference>
<keyword evidence="7" id="KW-1185">Reference proteome</keyword>
<evidence type="ECO:0000259" key="5">
    <source>
        <dbReference type="PROSITE" id="PS50931"/>
    </source>
</evidence>
<keyword evidence="3" id="KW-0238">DNA-binding</keyword>
<dbReference type="Pfam" id="PF00126">
    <property type="entry name" value="HTH_1"/>
    <property type="match status" value="1"/>
</dbReference>
<evidence type="ECO:0000313" key="7">
    <source>
        <dbReference type="Proteomes" id="UP000433101"/>
    </source>
</evidence>
<dbReference type="SUPFAM" id="SSF46785">
    <property type="entry name" value="Winged helix' DNA-binding domain"/>
    <property type="match status" value="1"/>
</dbReference>
<proteinExistence type="inferred from homology"/>
<dbReference type="PANTHER" id="PTHR30346:SF28">
    <property type="entry name" value="HTH-TYPE TRANSCRIPTIONAL REGULATOR CYNR"/>
    <property type="match status" value="1"/>
</dbReference>
<evidence type="ECO:0000256" key="1">
    <source>
        <dbReference type="ARBA" id="ARBA00009437"/>
    </source>
</evidence>
<dbReference type="InterPro" id="IPR000847">
    <property type="entry name" value="LysR_HTH_N"/>
</dbReference>
<dbReference type="SUPFAM" id="SSF53850">
    <property type="entry name" value="Periplasmic binding protein-like II"/>
    <property type="match status" value="1"/>
</dbReference>
<evidence type="ECO:0000256" key="2">
    <source>
        <dbReference type="ARBA" id="ARBA00023015"/>
    </source>
</evidence>
<dbReference type="GO" id="GO:0003700">
    <property type="term" value="F:DNA-binding transcription factor activity"/>
    <property type="evidence" value="ECO:0007669"/>
    <property type="project" value="InterPro"/>
</dbReference>
<accession>A0A7X3S832</accession>